<keyword evidence="3 4" id="KW-0067">ATP-binding</keyword>
<comment type="catalytic activity">
    <reaction evidence="5">
        <text>(6S)-5-formyl-5,6,7,8-tetrahydrofolate + ATP = (6R)-5,10-methenyltetrahydrofolate + ADP + phosphate</text>
        <dbReference type="Rhea" id="RHEA:10488"/>
        <dbReference type="ChEBI" id="CHEBI:30616"/>
        <dbReference type="ChEBI" id="CHEBI:43474"/>
        <dbReference type="ChEBI" id="CHEBI:57455"/>
        <dbReference type="ChEBI" id="CHEBI:57457"/>
        <dbReference type="ChEBI" id="CHEBI:456216"/>
        <dbReference type="EC" id="6.3.3.2"/>
    </reaction>
</comment>
<proteinExistence type="inferred from homology"/>
<dbReference type="PANTHER" id="PTHR23407">
    <property type="entry name" value="ATPASE INHIBITOR/5-FORMYLTETRAHYDROFOLATE CYCLO-LIGASE"/>
    <property type="match status" value="1"/>
</dbReference>
<keyword evidence="2 4" id="KW-0547">Nucleotide-binding</keyword>
<dbReference type="Pfam" id="PF01812">
    <property type="entry name" value="5-FTHF_cyc-lig"/>
    <property type="match status" value="1"/>
</dbReference>
<dbReference type="GO" id="GO:0009396">
    <property type="term" value="P:folic acid-containing compound biosynthetic process"/>
    <property type="evidence" value="ECO:0007669"/>
    <property type="project" value="TreeGrafter"/>
</dbReference>
<dbReference type="PANTHER" id="PTHR23407:SF1">
    <property type="entry name" value="5-FORMYLTETRAHYDROFOLATE CYCLO-LIGASE"/>
    <property type="match status" value="1"/>
</dbReference>
<sequence>MRKTALAARDAMSEIERIEAGLSLTDYAGALDVMAGQIVSGFFPIRSEIDIRPLMFELAARFNARLCLPVVVDRQTIEFRHLERGGELVPTGFGTYGPGGDAEILDPDILLIPLAAIDPAGNRIGYGGGYYDRAIEKLHLKGKSPRLIGVAFEAQRVKHINAEAHDIALHAVLTENGLQLVGSDK</sequence>
<dbReference type="InterPro" id="IPR002698">
    <property type="entry name" value="FTHF_cligase"/>
</dbReference>
<feature type="binding site" evidence="4">
    <location>
        <begin position="123"/>
        <end position="131"/>
    </location>
    <ligand>
        <name>ATP</name>
        <dbReference type="ChEBI" id="CHEBI:30616"/>
    </ligand>
</feature>
<comment type="cofactor">
    <cofactor evidence="5">
        <name>Mg(2+)</name>
        <dbReference type="ChEBI" id="CHEBI:18420"/>
    </cofactor>
</comment>
<dbReference type="PIRSF" id="PIRSF006806">
    <property type="entry name" value="FTHF_cligase"/>
    <property type="match status" value="1"/>
</dbReference>
<name>A0A0N0E7E6_9HYPH</name>
<comment type="caution">
    <text evidence="6">The sequence shown here is derived from an EMBL/GenBank/DDBJ whole genome shotgun (WGS) entry which is preliminary data.</text>
</comment>
<feature type="binding site" evidence="4">
    <location>
        <position position="48"/>
    </location>
    <ligand>
        <name>substrate</name>
    </ligand>
</feature>
<keyword evidence="5" id="KW-0479">Metal-binding</keyword>
<reference evidence="6 7" key="1">
    <citation type="submission" date="2015-01" db="EMBL/GenBank/DDBJ databases">
        <title>Ahrensia donghaiensis sp. nov., a novel dimethylsulphoniopropionate-cleavage bacterium isolated from seawater and emended descriptions of the genus Ahrensia and Ahrensia kielensis.</title>
        <authorList>
            <person name="Liu J."/>
        </authorList>
    </citation>
    <scope>NUCLEOTIDE SEQUENCE [LARGE SCALE GENOMIC DNA]</scope>
    <source>
        <strain evidence="6 7">LZD062</strain>
    </source>
</reference>
<evidence type="ECO:0000256" key="3">
    <source>
        <dbReference type="ARBA" id="ARBA00022840"/>
    </source>
</evidence>
<comment type="similarity">
    <text evidence="1 5">Belongs to the 5-formyltetrahydrofolate cyclo-ligase family.</text>
</comment>
<dbReference type="GO" id="GO:0005524">
    <property type="term" value="F:ATP binding"/>
    <property type="evidence" value="ECO:0007669"/>
    <property type="project" value="UniProtKB-KW"/>
</dbReference>
<dbReference type="GO" id="GO:0046872">
    <property type="term" value="F:metal ion binding"/>
    <property type="evidence" value="ECO:0007669"/>
    <property type="project" value="UniProtKB-KW"/>
</dbReference>
<evidence type="ECO:0000256" key="1">
    <source>
        <dbReference type="ARBA" id="ARBA00010638"/>
    </source>
</evidence>
<evidence type="ECO:0000256" key="5">
    <source>
        <dbReference type="RuleBase" id="RU361279"/>
    </source>
</evidence>
<dbReference type="Proteomes" id="UP000038011">
    <property type="component" value="Unassembled WGS sequence"/>
</dbReference>
<dbReference type="AlphaFoldDB" id="A0A0N0E7E6"/>
<organism evidence="6 7">
    <name type="scientific">Ahrensia marina</name>
    <dbReference type="NCBI Taxonomy" id="1514904"/>
    <lineage>
        <taxon>Bacteria</taxon>
        <taxon>Pseudomonadati</taxon>
        <taxon>Pseudomonadota</taxon>
        <taxon>Alphaproteobacteria</taxon>
        <taxon>Hyphomicrobiales</taxon>
        <taxon>Ahrensiaceae</taxon>
        <taxon>Ahrensia</taxon>
    </lineage>
</organism>
<evidence type="ECO:0000313" key="6">
    <source>
        <dbReference type="EMBL" id="KPB01105.1"/>
    </source>
</evidence>
<evidence type="ECO:0000256" key="4">
    <source>
        <dbReference type="PIRSR" id="PIRSR006806-1"/>
    </source>
</evidence>
<gene>
    <name evidence="6" type="ORF">SU32_10540</name>
</gene>
<keyword evidence="7" id="KW-1185">Reference proteome</keyword>
<protein>
    <recommendedName>
        <fullName evidence="5">5-formyltetrahydrofolate cyclo-ligase</fullName>
        <ecNumber evidence="5">6.3.3.2</ecNumber>
    </recommendedName>
</protein>
<dbReference type="GO" id="GO:0030272">
    <property type="term" value="F:5-formyltetrahydrofolate cyclo-ligase activity"/>
    <property type="evidence" value="ECO:0007669"/>
    <property type="project" value="UniProtKB-EC"/>
</dbReference>
<dbReference type="PATRIC" id="fig|1514904.3.peg.940"/>
<dbReference type="EC" id="6.3.3.2" evidence="5"/>
<dbReference type="InterPro" id="IPR024185">
    <property type="entry name" value="FTHF_cligase-like_sf"/>
</dbReference>
<dbReference type="NCBIfam" id="TIGR02727">
    <property type="entry name" value="MTHFS_bact"/>
    <property type="match status" value="1"/>
</dbReference>
<dbReference type="SUPFAM" id="SSF100950">
    <property type="entry name" value="NagB/RpiA/CoA transferase-like"/>
    <property type="match status" value="1"/>
</dbReference>
<dbReference type="Gene3D" id="3.40.50.10420">
    <property type="entry name" value="NagB/RpiA/CoA transferase-like"/>
    <property type="match status" value="1"/>
</dbReference>
<keyword evidence="5" id="KW-0460">Magnesium</keyword>
<dbReference type="EMBL" id="JXMU01000014">
    <property type="protein sequence ID" value="KPB01105.1"/>
    <property type="molecule type" value="Genomic_DNA"/>
</dbReference>
<keyword evidence="6" id="KW-0436">Ligase</keyword>
<evidence type="ECO:0000256" key="2">
    <source>
        <dbReference type="ARBA" id="ARBA00022741"/>
    </source>
</evidence>
<dbReference type="InterPro" id="IPR037171">
    <property type="entry name" value="NagB/RpiA_transferase-like"/>
</dbReference>
<evidence type="ECO:0000313" key="7">
    <source>
        <dbReference type="Proteomes" id="UP000038011"/>
    </source>
</evidence>
<dbReference type="STRING" id="1514904.SU32_10540"/>
<accession>A0A0N0E7E6</accession>
<dbReference type="GO" id="GO:0035999">
    <property type="term" value="P:tetrahydrofolate interconversion"/>
    <property type="evidence" value="ECO:0007669"/>
    <property type="project" value="TreeGrafter"/>
</dbReference>